<keyword evidence="3" id="KW-1185">Reference proteome</keyword>
<reference evidence="2" key="2">
    <citation type="journal article" date="2023" name="BMC Genomics">
        <title>Pest status, molecular evolution, and epigenetic factors derived from the genome assembly of Frankliniella fusca, a thysanopteran phytovirus vector.</title>
        <authorList>
            <person name="Catto M.A."/>
            <person name="Labadie P.E."/>
            <person name="Jacobson A.L."/>
            <person name="Kennedy G.G."/>
            <person name="Srinivasan R."/>
            <person name="Hunt B.G."/>
        </authorList>
    </citation>
    <scope>NUCLEOTIDE SEQUENCE</scope>
    <source>
        <strain evidence="2">PL_HMW_Pooled</strain>
    </source>
</reference>
<proteinExistence type="predicted"/>
<sequence length="933" mass="106613">MEGKKRKRSEYKRYWSRDGPQKIPRSTKHSRKSSSSKHFAQKTEPLQESSSDLDEHFDEDSTDMPVVSVLMNSYREKEAAHTSEPEMIVNDLPSDVEPHIETECDHNDHTSGEPDMDNSFSEENNLLSVGLCDGDDDQSKPPANDTSFDDEFCCNFNVDDDGCVSEEESSTHSSPARTCDSSPQSDNESSSDSDDEMAIAPQLHLTIQEKIKILLLLATKKRHNLSYSAAENIIDLANVLSHKDENTAFHPTKHIMKRAIELYSFALSEHHVCPDCGVYIGVVGTLSFYCAKCDKTFVTLNNRSDGNMFLYLPMEDQLRALLENCLSEETIIDTRSRKKINQHNYEDLFDGAFYKKYVSAEFLTLNFFIDGVQIGTTTKTSAWPILVSLNELPLHLRRKYLMMASVWLSKKKPKCNEYLKPFVQECSKLQTEGVHYKRNGKNLVQKFKVCVCVSDSVARPLLRNCNQFNGKCGCGLCYHPGIRMAFGRGFIRSYSTHERIYPLRTHEETMFYARQAEQTAVKHIKGIKGQAILSDIPGFDIVKQLDPDSFHCLVNVGKRFAWLWFDEKFHNEPFNISRRLSEVDTRLLKITPTSDVSRFRSLTERSDYRGHEWYHWIMIYSIPCLKKILPNKYLNHWSKLSYALALLMQNSVAKSEVVYANRYLNSFVSEIDNLYGAQHVTFSVHLLTHLTQSVEDFGQPWCHSAFIYEAVNAEIKDLVKSSNGAIFQITKGIQLKVALKKCESEVRHEMNSKEIEYLNRMLTSDISPKPHCSIQNASLLGKPKISVLNPDMLRAMRRAGIVLNETIPHSIYFRCIVNNEIFHSSEYKKAKKQNNSVALLEDNSIFILDSFIVPDSSDMCFALGRFIMEKKQQKLCDTLPPHLKVLKNNPEGTLRAIPISDIVSKLLSFSVNVSETETFRLAFVNVLSMEFLK</sequence>
<feature type="compositionally biased region" description="Basic and acidic residues" evidence="1">
    <location>
        <begin position="11"/>
        <end position="20"/>
    </location>
</feature>
<dbReference type="AlphaFoldDB" id="A0AAE1LWE5"/>
<dbReference type="PANTHER" id="PTHR46579:SF1">
    <property type="entry name" value="F5_8 TYPE C DOMAIN-CONTAINING PROTEIN"/>
    <property type="match status" value="1"/>
</dbReference>
<dbReference type="EMBL" id="JAHWGI010001434">
    <property type="protein sequence ID" value="KAK3932032.1"/>
    <property type="molecule type" value="Genomic_DNA"/>
</dbReference>
<reference evidence="2" key="1">
    <citation type="submission" date="2021-07" db="EMBL/GenBank/DDBJ databases">
        <authorList>
            <person name="Catto M.A."/>
            <person name="Jacobson A."/>
            <person name="Kennedy G."/>
            <person name="Labadie P."/>
            <person name="Hunt B.G."/>
            <person name="Srinivasan R."/>
        </authorList>
    </citation>
    <scope>NUCLEOTIDE SEQUENCE</scope>
    <source>
        <strain evidence="2">PL_HMW_Pooled</strain>
        <tissue evidence="2">Head</tissue>
    </source>
</reference>
<protein>
    <submittedName>
        <fullName evidence="2">Superoxide-generating NADPH oxidase heavy chain subunit B</fullName>
    </submittedName>
</protein>
<name>A0AAE1LWE5_9NEOP</name>
<evidence type="ECO:0000313" key="3">
    <source>
        <dbReference type="Proteomes" id="UP001219518"/>
    </source>
</evidence>
<dbReference type="PANTHER" id="PTHR46579">
    <property type="entry name" value="F5/8 TYPE C DOMAIN-CONTAINING PROTEIN-RELATED"/>
    <property type="match status" value="1"/>
</dbReference>
<feature type="region of interest" description="Disordered" evidence="1">
    <location>
        <begin position="164"/>
        <end position="196"/>
    </location>
</feature>
<feature type="compositionally biased region" description="Basic residues" evidence="1">
    <location>
        <begin position="25"/>
        <end position="35"/>
    </location>
</feature>
<feature type="compositionally biased region" description="Acidic residues" evidence="1">
    <location>
        <begin position="51"/>
        <end position="62"/>
    </location>
</feature>
<organism evidence="2 3">
    <name type="scientific">Frankliniella fusca</name>
    <dbReference type="NCBI Taxonomy" id="407009"/>
    <lineage>
        <taxon>Eukaryota</taxon>
        <taxon>Metazoa</taxon>
        <taxon>Ecdysozoa</taxon>
        <taxon>Arthropoda</taxon>
        <taxon>Hexapoda</taxon>
        <taxon>Insecta</taxon>
        <taxon>Pterygota</taxon>
        <taxon>Neoptera</taxon>
        <taxon>Paraneoptera</taxon>
        <taxon>Thysanoptera</taxon>
        <taxon>Terebrantia</taxon>
        <taxon>Thripoidea</taxon>
        <taxon>Thripidae</taxon>
        <taxon>Frankliniella</taxon>
    </lineage>
</organism>
<dbReference type="Proteomes" id="UP001219518">
    <property type="component" value="Unassembled WGS sequence"/>
</dbReference>
<comment type="caution">
    <text evidence="2">The sequence shown here is derived from an EMBL/GenBank/DDBJ whole genome shotgun (WGS) entry which is preliminary data.</text>
</comment>
<evidence type="ECO:0000313" key="2">
    <source>
        <dbReference type="EMBL" id="KAK3932032.1"/>
    </source>
</evidence>
<feature type="compositionally biased region" description="Basic and acidic residues" evidence="1">
    <location>
        <begin position="74"/>
        <end position="84"/>
    </location>
</feature>
<feature type="compositionally biased region" description="Basic residues" evidence="1">
    <location>
        <begin position="1"/>
        <end position="10"/>
    </location>
</feature>
<accession>A0AAE1LWE5</accession>
<evidence type="ECO:0000256" key="1">
    <source>
        <dbReference type="SAM" id="MobiDB-lite"/>
    </source>
</evidence>
<gene>
    <name evidence="2" type="ORF">KUF71_011360</name>
</gene>
<feature type="region of interest" description="Disordered" evidence="1">
    <location>
        <begin position="1"/>
        <end position="121"/>
    </location>
</feature>
<feature type="compositionally biased region" description="Basic and acidic residues" evidence="1">
    <location>
        <begin position="96"/>
        <end position="112"/>
    </location>
</feature>